<organism evidence="5">
    <name type="scientific">Rhizoctonia solani mitovirus 14</name>
    <dbReference type="NCBI Taxonomy" id="1708335"/>
    <lineage>
        <taxon>Viruses</taxon>
        <taxon>Riboviria</taxon>
        <taxon>Orthornavirae</taxon>
        <taxon>Lenarviricota</taxon>
        <taxon>Howeltoviricetes</taxon>
        <taxon>Cryppavirales</taxon>
        <taxon>Mitoviridae</taxon>
        <taxon>Mitovirus</taxon>
    </lineage>
</organism>
<feature type="non-terminal residue" evidence="5">
    <location>
        <position position="1"/>
    </location>
</feature>
<reference evidence="5" key="1">
    <citation type="journal article" date="2016" name="J. Virol.">
        <title>Identification of diverse mycoviruses through metatranscriptomics characterization of the viromes of five major fungal plant pathogens.</title>
        <authorList>
            <person name="Marzano S.-Y.L."/>
            <person name="Nelson B.D."/>
            <person name="Ajayi-Oyetunde O."/>
            <person name="Bradley C.A."/>
            <person name="Hughes T.J."/>
            <person name="Hartman G.L."/>
            <person name="Eastburn D.M."/>
            <person name="Domier L.L."/>
        </authorList>
    </citation>
    <scope>NUCLEOTIDE SEQUENCE</scope>
    <source>
        <strain evidence="5">42304-9c</strain>
    </source>
</reference>
<evidence type="ECO:0000313" key="5">
    <source>
        <dbReference type="EMBL" id="ALD89119.1"/>
    </source>
</evidence>
<keyword evidence="3" id="KW-0548">Nucleotidyltransferase</keyword>
<keyword evidence="4" id="KW-0812">Transmembrane</keyword>
<protein>
    <submittedName>
        <fullName evidence="5">RNA-dependent RNA polymerase</fullName>
    </submittedName>
</protein>
<keyword evidence="4" id="KW-0472">Membrane</keyword>
<evidence type="ECO:0000256" key="1">
    <source>
        <dbReference type="ARBA" id="ARBA00022484"/>
    </source>
</evidence>
<feature type="transmembrane region" description="Helical" evidence="4">
    <location>
        <begin position="20"/>
        <end position="46"/>
    </location>
</feature>
<keyword evidence="2" id="KW-0808">Transferase</keyword>
<dbReference type="PANTHER" id="PTHR34456:SF13">
    <property type="entry name" value="REVERSE TRANSCRIPTASE DOMAIN-CONTAINING PROTEIN"/>
    <property type="match status" value="1"/>
</dbReference>
<keyword evidence="4" id="KW-1133">Transmembrane helix</keyword>
<sequence>FGEQACPKVFGLWASWQSMYYITYAMIMTLIFLAGSMYILRYLGLVKVLVIIITQEPWVYLTVALLLLGIRVLMLLYKYLPYLSRFFKSFERVSNNSSAILQRMNGKGPKGSRPFSTQAGESKLRRVVSLSAGGQGGNTTKPLPSSETGPKPTLFFIKDLVSAVRTKTADVNAMSTVKGGVWWVNKVVRLLPSIGLSVTGPRVRAIVVILRKFSKIGQTQGIRGLVIYLKACHVLLTQSCAGHMIKDTGSLGVRVSRTNTGMPRVILVQDRIKIRGDNHLLIKFYQTLFGLYRILSFEGKLKLNSITSSFTGSYQFIIGEIIPLIPKFISALLQKYPSGFPKRAIEVRWVGFKKIETLGSPDFLSEIKRRYAEFVPFWLARSAIGTKEDLIEVSSHPLLMLRTAATIKASPIWGDFKKFLNLFPVNAPFVKAFNAVDGISVPLKPLPSLGKLGLKEEAAGKVRVFAMVPTWFQNLLRPLHDIIFEILSGVAQDGTFNQMKPLKGHSSRFNMSFSLDLTAATDRLPLIIQTALMSQLIGLDLATSWANLLTKIEYSINSMKFNTYEKVKYTVGQPMGALSSWAMLALTHHLLVQISAWRVGAEKEGTWFSDYAILGDDLVIFNYDVAHEYIKVIHKIGMEIGLHKSVLSRKFTSLEFAKRIFHRGHDVSAVPFKEFFAALGGYGNILEFARKYNLTILDVARTLGFKFRALSKINHGFHSLNYKLKQLVVASQLPTSTEAVRPFLDLGSPKHSPWPVSMEEFFANFTMYERRALAKMLMQRYRALMSSRETFLHNSPDLRSNVLLHSIISDKVKVPVSPDSLDWNWATGPAALQYADVGGDQVLVVLGPAEAKEDWSGFVMQADASISQPIKVSLRHRGDLIPFSERSLMGPQDLAIDLSDEQLREFRIALSALWDFQILPLRAELMSKHEKLASLLVKDWAPSGELAEAMISFLQVSREAALIPIQPVSFKRVNVSERHTDPVSIRLWKRWSKYLQGTVHTKFGSFPSALERAVKNTTAHTVIR</sequence>
<dbReference type="SUPFAM" id="SSF56672">
    <property type="entry name" value="DNA/RNA polymerases"/>
    <property type="match status" value="1"/>
</dbReference>
<dbReference type="InterPro" id="IPR043502">
    <property type="entry name" value="DNA/RNA_pol_sf"/>
</dbReference>
<dbReference type="EMBL" id="KP900909">
    <property type="protein sequence ID" value="ALD89119.1"/>
    <property type="molecule type" value="Genomic_RNA"/>
</dbReference>
<keyword evidence="1 5" id="KW-0696">RNA-directed RNA polymerase</keyword>
<dbReference type="GO" id="GO:0003968">
    <property type="term" value="F:RNA-directed RNA polymerase activity"/>
    <property type="evidence" value="ECO:0007669"/>
    <property type="project" value="UniProtKB-KW"/>
</dbReference>
<evidence type="ECO:0000256" key="2">
    <source>
        <dbReference type="ARBA" id="ARBA00022679"/>
    </source>
</evidence>
<evidence type="ECO:0000256" key="4">
    <source>
        <dbReference type="SAM" id="Phobius"/>
    </source>
</evidence>
<accession>A0A0M4KG83</accession>
<dbReference type="Pfam" id="PF05919">
    <property type="entry name" value="Mitovir_RNA_pol"/>
    <property type="match status" value="1"/>
</dbReference>
<dbReference type="PANTHER" id="PTHR34456">
    <property type="entry name" value="MITOVIRUS RNA-DEPENDENT RNA POLYMERASE"/>
    <property type="match status" value="1"/>
</dbReference>
<evidence type="ECO:0000256" key="3">
    <source>
        <dbReference type="ARBA" id="ARBA00022695"/>
    </source>
</evidence>
<dbReference type="InterPro" id="IPR008686">
    <property type="entry name" value="RNA_pol_mitovir"/>
</dbReference>
<name>A0A0M4KG83_9VIRU</name>
<proteinExistence type="predicted"/>
<feature type="transmembrane region" description="Helical" evidence="4">
    <location>
        <begin position="58"/>
        <end position="80"/>
    </location>
</feature>